<reference evidence="1" key="1">
    <citation type="journal article" date="2021" name="Proc. Natl. Acad. Sci. U.S.A.">
        <title>A Catalog of Tens of Thousands of Viruses from Human Metagenomes Reveals Hidden Associations with Chronic Diseases.</title>
        <authorList>
            <person name="Tisza M.J."/>
            <person name="Buck C.B."/>
        </authorList>
    </citation>
    <scope>NUCLEOTIDE SEQUENCE</scope>
    <source>
        <strain evidence="1">Ct8Lf7</strain>
    </source>
</reference>
<name>A0A8S5S0M0_9CAUD</name>
<protein>
    <submittedName>
        <fullName evidence="1">Uncharacterized protein</fullName>
    </submittedName>
</protein>
<accession>A0A8S5S0M0</accession>
<evidence type="ECO:0000313" key="1">
    <source>
        <dbReference type="EMBL" id="DAF44580.1"/>
    </source>
</evidence>
<sequence>METTLEGMTTMLKVIPSNRNSVHITLWMNMQLINYSS</sequence>
<dbReference type="EMBL" id="BK032511">
    <property type="protein sequence ID" value="DAF44580.1"/>
    <property type="molecule type" value="Genomic_DNA"/>
</dbReference>
<organism evidence="1">
    <name type="scientific">Podoviridae sp. ct8Lf7</name>
    <dbReference type="NCBI Taxonomy" id="2827723"/>
    <lineage>
        <taxon>Viruses</taxon>
        <taxon>Duplodnaviria</taxon>
        <taxon>Heunggongvirae</taxon>
        <taxon>Uroviricota</taxon>
        <taxon>Caudoviricetes</taxon>
    </lineage>
</organism>
<proteinExistence type="predicted"/>